<proteinExistence type="predicted"/>
<comment type="caution">
    <text evidence="1">The sequence shown here is derived from an EMBL/GenBank/DDBJ whole genome shotgun (WGS) entry which is preliminary data.</text>
</comment>
<protein>
    <recommendedName>
        <fullName evidence="2">DUF1501 domain-containing protein</fullName>
    </recommendedName>
</protein>
<gene>
    <name evidence="1" type="ORF">TW71_24530</name>
</gene>
<feature type="non-terminal residue" evidence="1">
    <location>
        <position position="1"/>
    </location>
</feature>
<name>A0A837FW58_9VIBR</name>
<dbReference type="InterPro" id="IPR010869">
    <property type="entry name" value="DUF1501"/>
</dbReference>
<evidence type="ECO:0008006" key="2">
    <source>
        <dbReference type="Google" id="ProtNLM"/>
    </source>
</evidence>
<dbReference type="PANTHER" id="PTHR43737">
    <property type="entry name" value="BLL7424 PROTEIN"/>
    <property type="match status" value="1"/>
</dbReference>
<dbReference type="InterPro" id="IPR017850">
    <property type="entry name" value="Alkaline_phosphatase_core_sf"/>
</dbReference>
<dbReference type="PANTHER" id="PTHR43737:SF1">
    <property type="entry name" value="DUF1501 DOMAIN-CONTAINING PROTEIN"/>
    <property type="match status" value="1"/>
</dbReference>
<organism evidence="1">
    <name type="scientific">Vibrio coralliilyticus</name>
    <dbReference type="NCBI Taxonomy" id="190893"/>
    <lineage>
        <taxon>Bacteria</taxon>
        <taxon>Pseudomonadati</taxon>
        <taxon>Pseudomonadota</taxon>
        <taxon>Gammaproteobacteria</taxon>
        <taxon>Vibrionales</taxon>
        <taxon>Vibrionaceae</taxon>
        <taxon>Vibrio</taxon>
    </lineage>
</organism>
<sequence>FRARKQSYLAITRESQAQHQIYRKAVEGIRVKTTFSDSPLSKELRKVAQSIKAADNLGHQQQTFFLRYIGWDHHDELLNNHASMLAILSKALGEFQRSLDELGIAEQVVTFTGSDFGRTLTSNGNGTDHGWGGNTIVMGNAVNGGKVYGDYPSLTLGSKNPLDVGDGVLIPTTAIDELYAELARWFGASEEQLHSLLPNLKNFRIKGEKDKLSGLLK</sequence>
<evidence type="ECO:0000313" key="1">
    <source>
        <dbReference type="EMBL" id="KJY66614.1"/>
    </source>
</evidence>
<reference evidence="1" key="1">
    <citation type="journal article" date="2015" name="BMC Genomics">
        <title>Genome mining reveals unlocked bioactive potential of marine Gram-negative bacteria.</title>
        <authorList>
            <person name="Machado H."/>
            <person name="Sonnenschein E.C."/>
            <person name="Melchiorsen J."/>
            <person name="Gram L."/>
        </authorList>
    </citation>
    <scope>NUCLEOTIDE SEQUENCE</scope>
    <source>
        <strain evidence="1">S2052</strain>
    </source>
</reference>
<accession>A0A837FW58</accession>
<dbReference type="EMBL" id="JXXR01000035">
    <property type="protein sequence ID" value="KJY66614.1"/>
    <property type="molecule type" value="Genomic_DNA"/>
</dbReference>
<dbReference type="Pfam" id="PF07394">
    <property type="entry name" value="DUF1501"/>
    <property type="match status" value="1"/>
</dbReference>
<dbReference type="AlphaFoldDB" id="A0A837FW58"/>
<dbReference type="RefSeq" id="WP_045987559.1">
    <property type="nucleotide sequence ID" value="NZ_JXXS01000008.1"/>
</dbReference>
<dbReference type="SUPFAM" id="SSF53649">
    <property type="entry name" value="Alkaline phosphatase-like"/>
    <property type="match status" value="1"/>
</dbReference>